<protein>
    <submittedName>
        <fullName evidence="1">Uncharacterized protein</fullName>
    </submittedName>
</protein>
<reference evidence="1 2" key="1">
    <citation type="journal article" date="2024" name="G3 (Bethesda)">
        <title>Genome assembly of Hibiscus sabdariffa L. provides insights into metabolisms of medicinal natural products.</title>
        <authorList>
            <person name="Kim T."/>
        </authorList>
    </citation>
    <scope>NUCLEOTIDE SEQUENCE [LARGE SCALE GENOMIC DNA]</scope>
    <source>
        <strain evidence="1">TK-2024</strain>
        <tissue evidence="1">Old leaves</tissue>
    </source>
</reference>
<comment type="caution">
    <text evidence="1">The sequence shown here is derived from an EMBL/GenBank/DDBJ whole genome shotgun (WGS) entry which is preliminary data.</text>
</comment>
<organism evidence="1 2">
    <name type="scientific">Hibiscus sabdariffa</name>
    <name type="common">roselle</name>
    <dbReference type="NCBI Taxonomy" id="183260"/>
    <lineage>
        <taxon>Eukaryota</taxon>
        <taxon>Viridiplantae</taxon>
        <taxon>Streptophyta</taxon>
        <taxon>Embryophyta</taxon>
        <taxon>Tracheophyta</taxon>
        <taxon>Spermatophyta</taxon>
        <taxon>Magnoliopsida</taxon>
        <taxon>eudicotyledons</taxon>
        <taxon>Gunneridae</taxon>
        <taxon>Pentapetalae</taxon>
        <taxon>rosids</taxon>
        <taxon>malvids</taxon>
        <taxon>Malvales</taxon>
        <taxon>Malvaceae</taxon>
        <taxon>Malvoideae</taxon>
        <taxon>Hibiscus</taxon>
    </lineage>
</organism>
<sequence>MMLFLPSSKGSLPLIIWMTSIDSSIASLRTSFDTHITSLETRIGGVENSLAVQTRPEWKFGVGFYSAYLETNLRRRWRCHMNVNSSSSRNQSGCICRRSEEFVFSVVIFAVDPDAVQTPVDLIFLPDVSLPIHCFLLDFSSGSSIVTVNLQICNRLLLLPSFLLKRFTHLLTIITSANLHL</sequence>
<keyword evidence="2" id="KW-1185">Reference proteome</keyword>
<gene>
    <name evidence="1" type="ORF">V6N12_037742</name>
</gene>
<proteinExistence type="predicted"/>
<name>A0ABR2C1V4_9ROSI</name>
<accession>A0ABR2C1V4</accession>
<evidence type="ECO:0000313" key="1">
    <source>
        <dbReference type="EMBL" id="KAK8513252.1"/>
    </source>
</evidence>
<dbReference type="Proteomes" id="UP001472677">
    <property type="component" value="Unassembled WGS sequence"/>
</dbReference>
<evidence type="ECO:0000313" key="2">
    <source>
        <dbReference type="Proteomes" id="UP001472677"/>
    </source>
</evidence>
<dbReference type="EMBL" id="JBBPBM010000070">
    <property type="protein sequence ID" value="KAK8513252.1"/>
    <property type="molecule type" value="Genomic_DNA"/>
</dbReference>